<evidence type="ECO:0000256" key="1">
    <source>
        <dbReference type="ARBA" id="ARBA00004651"/>
    </source>
</evidence>
<dbReference type="InterPro" id="IPR051907">
    <property type="entry name" value="DoxX-like_oxidoreductase"/>
</dbReference>
<feature type="transmembrane region" description="Helical" evidence="7">
    <location>
        <begin position="20"/>
        <end position="40"/>
    </location>
</feature>
<dbReference type="PANTHER" id="PTHR33452">
    <property type="entry name" value="OXIDOREDUCTASE CATD-RELATED"/>
    <property type="match status" value="1"/>
</dbReference>
<dbReference type="EMBL" id="VBOT01000050">
    <property type="protein sequence ID" value="TMQ51948.1"/>
    <property type="molecule type" value="Genomic_DNA"/>
</dbReference>
<feature type="transmembrane region" description="Helical" evidence="7">
    <location>
        <begin position="52"/>
        <end position="72"/>
    </location>
</feature>
<dbReference type="GO" id="GO:0005886">
    <property type="term" value="C:plasma membrane"/>
    <property type="evidence" value="ECO:0007669"/>
    <property type="project" value="UniProtKB-SubCell"/>
</dbReference>
<dbReference type="PANTHER" id="PTHR33452:SF4">
    <property type="entry name" value="BLL4328 PROTEIN"/>
    <property type="match status" value="1"/>
</dbReference>
<evidence type="ECO:0000256" key="7">
    <source>
        <dbReference type="SAM" id="Phobius"/>
    </source>
</evidence>
<name>A0A538SKQ0_UNCEI</name>
<accession>A0A538SKQ0</accession>
<feature type="transmembrane region" description="Helical" evidence="7">
    <location>
        <begin position="79"/>
        <end position="96"/>
    </location>
</feature>
<evidence type="ECO:0000256" key="4">
    <source>
        <dbReference type="ARBA" id="ARBA00022692"/>
    </source>
</evidence>
<dbReference type="Proteomes" id="UP000320184">
    <property type="component" value="Unassembled WGS sequence"/>
</dbReference>
<reference evidence="8 9" key="1">
    <citation type="journal article" date="2019" name="Nat. Microbiol.">
        <title>Mediterranean grassland soil C-N compound turnover is dependent on rainfall and depth, and is mediated by genomically divergent microorganisms.</title>
        <authorList>
            <person name="Diamond S."/>
            <person name="Andeer P.F."/>
            <person name="Li Z."/>
            <person name="Crits-Christoph A."/>
            <person name="Burstein D."/>
            <person name="Anantharaman K."/>
            <person name="Lane K.R."/>
            <person name="Thomas B.C."/>
            <person name="Pan C."/>
            <person name="Northen T.R."/>
            <person name="Banfield J.F."/>
        </authorList>
    </citation>
    <scope>NUCLEOTIDE SEQUENCE [LARGE SCALE GENOMIC DNA]</scope>
    <source>
        <strain evidence="8">WS_3</strain>
    </source>
</reference>
<evidence type="ECO:0000256" key="6">
    <source>
        <dbReference type="ARBA" id="ARBA00023136"/>
    </source>
</evidence>
<evidence type="ECO:0000313" key="8">
    <source>
        <dbReference type="EMBL" id="TMQ51948.1"/>
    </source>
</evidence>
<dbReference type="AlphaFoldDB" id="A0A538SKQ0"/>
<evidence type="ECO:0000313" key="9">
    <source>
        <dbReference type="Proteomes" id="UP000320184"/>
    </source>
</evidence>
<evidence type="ECO:0000256" key="3">
    <source>
        <dbReference type="ARBA" id="ARBA00022475"/>
    </source>
</evidence>
<keyword evidence="4 7" id="KW-0812">Transmembrane</keyword>
<keyword evidence="5 7" id="KW-1133">Transmembrane helix</keyword>
<gene>
    <name evidence="8" type="ORF">E6K73_04270</name>
</gene>
<feature type="transmembrane region" description="Helical" evidence="7">
    <location>
        <begin position="108"/>
        <end position="130"/>
    </location>
</feature>
<evidence type="ECO:0000256" key="2">
    <source>
        <dbReference type="ARBA" id="ARBA00006679"/>
    </source>
</evidence>
<protein>
    <submittedName>
        <fullName evidence="8">DoxX family protein</fullName>
    </submittedName>
</protein>
<comment type="similarity">
    <text evidence="2">Belongs to the DoxX family.</text>
</comment>
<evidence type="ECO:0000256" key="5">
    <source>
        <dbReference type="ARBA" id="ARBA00022989"/>
    </source>
</evidence>
<comment type="caution">
    <text evidence="8">The sequence shown here is derived from an EMBL/GenBank/DDBJ whole genome shotgun (WGS) entry which is preliminary data.</text>
</comment>
<dbReference type="InterPro" id="IPR032808">
    <property type="entry name" value="DoxX"/>
</dbReference>
<keyword evidence="3" id="KW-1003">Cell membrane</keyword>
<organism evidence="8 9">
    <name type="scientific">Eiseniibacteriota bacterium</name>
    <dbReference type="NCBI Taxonomy" id="2212470"/>
    <lineage>
        <taxon>Bacteria</taxon>
        <taxon>Candidatus Eiseniibacteriota</taxon>
    </lineage>
</organism>
<proteinExistence type="inferred from homology"/>
<dbReference type="Pfam" id="PF07681">
    <property type="entry name" value="DoxX"/>
    <property type="match status" value="1"/>
</dbReference>
<keyword evidence="6 7" id="KW-0472">Membrane</keyword>
<sequence length="141" mass="15047">MTEPNLIAKWSSWAPELRSVLRIAAALFFMQAGTTKLFAVPAAMPGGGTVPLMSQLGVGATLETFGGGLLLLGLFTRPVAFLLSGEMAVAYFQFHFPKGFWPVMNNGMGAAIYAFLWLYFSAAGAGPWSLDAVRRKEAPAA</sequence>
<comment type="subcellular location">
    <subcellularLocation>
        <location evidence="1">Cell membrane</location>
        <topology evidence="1">Multi-pass membrane protein</topology>
    </subcellularLocation>
</comment>